<feature type="non-terminal residue" evidence="2">
    <location>
        <position position="138"/>
    </location>
</feature>
<evidence type="ECO:0000313" key="2">
    <source>
        <dbReference type="EMBL" id="ETN98216.1"/>
    </source>
</evidence>
<sequence>MIGKAKLIKNALVVMIAISEYEDNNKWPNLESAKDTDINNFKYIFGQELNYEFVYNKNPKMNKEDAQEFMAQLFVNFKLRRNMNNYDALIMIISGRGNERDVLVTSDGQYISINEIRSSFDCNQMESLKDYPKIFIID</sequence>
<protein>
    <recommendedName>
        <fullName evidence="1">Caspase family p20 domain-containing protein</fullName>
    </recommendedName>
</protein>
<evidence type="ECO:0000313" key="3">
    <source>
        <dbReference type="Proteomes" id="UP000023152"/>
    </source>
</evidence>
<dbReference type="GO" id="GO:0006508">
    <property type="term" value="P:proteolysis"/>
    <property type="evidence" value="ECO:0007669"/>
    <property type="project" value="InterPro"/>
</dbReference>
<comment type="caution">
    <text evidence="2">The sequence shown here is derived from an EMBL/GenBank/DDBJ whole genome shotgun (WGS) entry which is preliminary data.</text>
</comment>
<dbReference type="SUPFAM" id="SSF52129">
    <property type="entry name" value="Caspase-like"/>
    <property type="match status" value="1"/>
</dbReference>
<dbReference type="InterPro" id="IPR011600">
    <property type="entry name" value="Pept_C14_caspase"/>
</dbReference>
<accession>X6LAQ2</accession>
<dbReference type="PROSITE" id="PS50208">
    <property type="entry name" value="CASPASE_P20"/>
    <property type="match status" value="1"/>
</dbReference>
<dbReference type="GO" id="GO:0004197">
    <property type="term" value="F:cysteine-type endopeptidase activity"/>
    <property type="evidence" value="ECO:0007669"/>
    <property type="project" value="InterPro"/>
</dbReference>
<dbReference type="InterPro" id="IPR029030">
    <property type="entry name" value="Caspase-like_dom_sf"/>
</dbReference>
<name>X6LAQ2_RETFI</name>
<dbReference type="Gene3D" id="3.40.50.1460">
    <property type="match status" value="1"/>
</dbReference>
<dbReference type="InterPro" id="IPR001309">
    <property type="entry name" value="Pept_C14_p20"/>
</dbReference>
<gene>
    <name evidence="2" type="ORF">RFI_39294</name>
</gene>
<dbReference type="EMBL" id="ASPP01047336">
    <property type="protein sequence ID" value="ETN98216.1"/>
    <property type="molecule type" value="Genomic_DNA"/>
</dbReference>
<proteinExistence type="predicted"/>
<dbReference type="Proteomes" id="UP000023152">
    <property type="component" value="Unassembled WGS sequence"/>
</dbReference>
<dbReference type="Pfam" id="PF00656">
    <property type="entry name" value="Peptidase_C14"/>
    <property type="match status" value="1"/>
</dbReference>
<feature type="domain" description="Caspase family p20" evidence="1">
    <location>
        <begin position="70"/>
        <end position="138"/>
    </location>
</feature>
<evidence type="ECO:0000259" key="1">
    <source>
        <dbReference type="PROSITE" id="PS50208"/>
    </source>
</evidence>
<reference evidence="2 3" key="1">
    <citation type="journal article" date="2013" name="Curr. Biol.">
        <title>The Genome of the Foraminiferan Reticulomyxa filosa.</title>
        <authorList>
            <person name="Glockner G."/>
            <person name="Hulsmann N."/>
            <person name="Schleicher M."/>
            <person name="Noegel A.A."/>
            <person name="Eichinger L."/>
            <person name="Gallinger C."/>
            <person name="Pawlowski J."/>
            <person name="Sierra R."/>
            <person name="Euteneuer U."/>
            <person name="Pillet L."/>
            <person name="Moustafa A."/>
            <person name="Platzer M."/>
            <person name="Groth M."/>
            <person name="Szafranski K."/>
            <person name="Schliwa M."/>
        </authorList>
    </citation>
    <scope>NUCLEOTIDE SEQUENCE [LARGE SCALE GENOMIC DNA]</scope>
</reference>
<dbReference type="AlphaFoldDB" id="X6LAQ2"/>
<keyword evidence="3" id="KW-1185">Reference proteome</keyword>
<organism evidence="2 3">
    <name type="scientific">Reticulomyxa filosa</name>
    <dbReference type="NCBI Taxonomy" id="46433"/>
    <lineage>
        <taxon>Eukaryota</taxon>
        <taxon>Sar</taxon>
        <taxon>Rhizaria</taxon>
        <taxon>Retaria</taxon>
        <taxon>Foraminifera</taxon>
        <taxon>Monothalamids</taxon>
        <taxon>Reticulomyxidae</taxon>
        <taxon>Reticulomyxa</taxon>
    </lineage>
</organism>